<reference key="2">
    <citation type="submission" date="2011-05" db="EMBL/GenBank/DDBJ databases">
        <title>The Genome of Mycoplasma haemofelis Strain Ohio2, a pathogenic hemoplasma of the cat.</title>
        <authorList>
            <person name="Santos A.P."/>
            <person name="Guimaraes A.M.S."/>
            <person name="SanMiguel P.J."/>
            <person name="Martin S.W."/>
            <person name="Messick J.B."/>
        </authorList>
    </citation>
    <scope>NUCLEOTIDE SEQUENCE</scope>
    <source>
        <strain>Ohio2</strain>
    </source>
</reference>
<organism evidence="1 2">
    <name type="scientific">Mycoplasma haemofelis (strain Ohio2)</name>
    <dbReference type="NCBI Taxonomy" id="859194"/>
    <lineage>
        <taxon>Bacteria</taxon>
        <taxon>Bacillati</taxon>
        <taxon>Mycoplasmatota</taxon>
        <taxon>Mollicutes</taxon>
        <taxon>Mycoplasmataceae</taxon>
        <taxon>Mycoplasma</taxon>
    </lineage>
</organism>
<name>F6FIY5_MYCHI</name>
<reference evidence="1 2" key="1">
    <citation type="journal article" date="2011" name="J. Bacteriol.">
        <title>Complete genome sequences of two hemotropic Mycoplasmas, Mycoplasma haemofelis strain Ohio2 and Mycoplasma suis strain Illinois.</title>
        <authorList>
            <person name="Messick J.B."/>
            <person name="Santos A.P."/>
            <person name="Guimaraes A.M."/>
        </authorList>
    </citation>
    <scope>NUCLEOTIDE SEQUENCE [LARGE SCALE GENOMIC DNA]</scope>
    <source>
        <strain evidence="1 2">Ohio2</strain>
    </source>
</reference>
<evidence type="ECO:0000313" key="1">
    <source>
        <dbReference type="EMBL" id="AEG73183.1"/>
    </source>
</evidence>
<protein>
    <submittedName>
        <fullName evidence="1">Uncharacterized protein</fullName>
    </submittedName>
</protein>
<dbReference type="HOGENOM" id="CLU_114919_0_0_14"/>
<proteinExistence type="predicted"/>
<dbReference type="EMBL" id="CP002808">
    <property type="protein sequence ID" value="AEG73183.1"/>
    <property type="molecule type" value="Genomic_DNA"/>
</dbReference>
<gene>
    <name evidence="1" type="ordered locus">MHF_0926</name>
</gene>
<dbReference type="Proteomes" id="UP000007952">
    <property type="component" value="Chromosome"/>
</dbReference>
<sequence length="206" mass="22610">MPTFMSKTAAASLAGLGAAGAGGWGIYTLTKENPSIPFSQRVNTEKRVILDTSTTSHDSVWAEVVKEYEKKGDIKEVPKGSNAQEKLKLYCQNSKSSTSSSFEEFRKYQDYCTRENLITKLSTSAKSWNTSKDENQWSAAETSYKGSENTEGTLLIPKDSGTIAKASVTKQDIMSHCETISSKPFVNEADGDYKRGEKWCTVANNG</sequence>
<dbReference type="STRING" id="859194.MHF_0926"/>
<dbReference type="AlphaFoldDB" id="F6FIY5"/>
<accession>F6FIY5</accession>
<evidence type="ECO:0000313" key="2">
    <source>
        <dbReference type="Proteomes" id="UP000007952"/>
    </source>
</evidence>
<dbReference type="KEGG" id="mhf:MHF_0926"/>